<dbReference type="EMBL" id="BPLQ01009658">
    <property type="protein sequence ID" value="GIY45780.1"/>
    <property type="molecule type" value="Genomic_DNA"/>
</dbReference>
<evidence type="ECO:0000256" key="1">
    <source>
        <dbReference type="SAM" id="MobiDB-lite"/>
    </source>
</evidence>
<keyword evidence="3" id="KW-1185">Reference proteome</keyword>
<comment type="caution">
    <text evidence="2">The sequence shown here is derived from an EMBL/GenBank/DDBJ whole genome shotgun (WGS) entry which is preliminary data.</text>
</comment>
<dbReference type="AlphaFoldDB" id="A0AAV4THI6"/>
<accession>A0AAV4THI6</accession>
<gene>
    <name evidence="2" type="ORF">CDAR_544121</name>
</gene>
<organism evidence="2 3">
    <name type="scientific">Caerostris darwini</name>
    <dbReference type="NCBI Taxonomy" id="1538125"/>
    <lineage>
        <taxon>Eukaryota</taxon>
        <taxon>Metazoa</taxon>
        <taxon>Ecdysozoa</taxon>
        <taxon>Arthropoda</taxon>
        <taxon>Chelicerata</taxon>
        <taxon>Arachnida</taxon>
        <taxon>Araneae</taxon>
        <taxon>Araneomorphae</taxon>
        <taxon>Entelegynae</taxon>
        <taxon>Araneoidea</taxon>
        <taxon>Araneidae</taxon>
        <taxon>Caerostris</taxon>
    </lineage>
</organism>
<evidence type="ECO:0000313" key="2">
    <source>
        <dbReference type="EMBL" id="GIY45780.1"/>
    </source>
</evidence>
<name>A0AAV4THI6_9ARAC</name>
<reference evidence="2 3" key="1">
    <citation type="submission" date="2021-06" db="EMBL/GenBank/DDBJ databases">
        <title>Caerostris darwini draft genome.</title>
        <authorList>
            <person name="Kono N."/>
            <person name="Arakawa K."/>
        </authorList>
    </citation>
    <scope>NUCLEOTIDE SEQUENCE [LARGE SCALE GENOMIC DNA]</scope>
</reference>
<sequence>MPSIPNPITVSNSICDKMKMHESRTKASLHSTPKRVCLCTLQPLSEAQPLQIEFPLNPPESRRHRHFMETWHFIQTWRTCRSGGDRSGQSIIGKRKASPGVHYSRSPPHLNGLREKTHYTQNYAA</sequence>
<dbReference type="Proteomes" id="UP001054837">
    <property type="component" value="Unassembled WGS sequence"/>
</dbReference>
<feature type="region of interest" description="Disordered" evidence="1">
    <location>
        <begin position="82"/>
        <end position="125"/>
    </location>
</feature>
<evidence type="ECO:0000313" key="3">
    <source>
        <dbReference type="Proteomes" id="UP001054837"/>
    </source>
</evidence>
<proteinExistence type="predicted"/>
<protein>
    <submittedName>
        <fullName evidence="2">Uncharacterized protein</fullName>
    </submittedName>
</protein>